<name>A0A841GZ27_9BACT</name>
<evidence type="ECO:0000256" key="8">
    <source>
        <dbReference type="ARBA" id="ARBA00022827"/>
    </source>
</evidence>
<dbReference type="PANTHER" id="PTHR10211">
    <property type="entry name" value="DEOXYRIBODIPYRIMIDINE PHOTOLYASE"/>
    <property type="match status" value="1"/>
</dbReference>
<evidence type="ECO:0000256" key="11">
    <source>
        <dbReference type="ARBA" id="ARBA00023239"/>
    </source>
</evidence>
<keyword evidence="6" id="KW-0285">Flavoprotein</keyword>
<evidence type="ECO:0000256" key="7">
    <source>
        <dbReference type="ARBA" id="ARBA00022763"/>
    </source>
</evidence>
<keyword evidence="8" id="KW-0274">FAD</keyword>
<dbReference type="PROSITE" id="PS51645">
    <property type="entry name" value="PHR_CRY_ALPHA_BETA"/>
    <property type="match status" value="1"/>
</dbReference>
<dbReference type="AlphaFoldDB" id="A0A841GZ27"/>
<dbReference type="SUPFAM" id="SSF52425">
    <property type="entry name" value="Cryptochrome/photolyase, N-terminal domain"/>
    <property type="match status" value="1"/>
</dbReference>
<sequence length="502" mass="56886">MMTDLKSAVPESRVVAANEAEVRADGDFVLYWMVMARRTHHSWALDRAIDWARALGKPLVVLEALRVAYPWASDRFHRFAIDAMADNAKRFAKAGVTHHPYVEPSPGAGSGLLQALAARACVVVTDEFPDFFLPRMLAAAAPRLPVRVEAIDGNGILPLRAAPKPFSHAHHFRRFLQRELRPHLTRAPVGDPLRRLDLPRLDALPAEILQRWPAASDDLLRGTPGSLAALPIDHDVTPVDFRGGPEHGRKVLSSFVDDRLDRYANGRNQPQQDAASGLSPYLHWGFVSPHQVLHDVLTREEWSPERLGEKATGKREGWWGVSANSEAFLEEFITWREVSYNTAFWINGHDQYDSLPAWALSTLKKHAGDPRPHLFSREQLELGHSYDRLWNATQGQLRAEGRIHNYLRILWGKRFLEWTRTPREAVEMMLHINNRWALDGRNPNSASGIFWCMGRYDRAWGPERPVYGTVRYVSSTNTARKVRVGDYIARYEPADAPTRVPG</sequence>
<keyword evidence="10" id="KW-0234">DNA repair</keyword>
<dbReference type="Gene3D" id="1.25.40.80">
    <property type="match status" value="1"/>
</dbReference>
<evidence type="ECO:0000256" key="6">
    <source>
        <dbReference type="ARBA" id="ARBA00022630"/>
    </source>
</evidence>
<comment type="cofactor">
    <cofactor evidence="2">
        <name>FAD</name>
        <dbReference type="ChEBI" id="CHEBI:57692"/>
    </cofactor>
</comment>
<organism evidence="15 16">
    <name type="scientific">Longimicrobium terrae</name>
    <dbReference type="NCBI Taxonomy" id="1639882"/>
    <lineage>
        <taxon>Bacteria</taxon>
        <taxon>Pseudomonadati</taxon>
        <taxon>Gemmatimonadota</taxon>
        <taxon>Longimicrobiia</taxon>
        <taxon>Longimicrobiales</taxon>
        <taxon>Longimicrobiaceae</taxon>
        <taxon>Longimicrobium</taxon>
    </lineage>
</organism>
<dbReference type="EMBL" id="JACHIA010000006">
    <property type="protein sequence ID" value="MBB6070986.1"/>
    <property type="molecule type" value="Genomic_DNA"/>
</dbReference>
<evidence type="ECO:0000256" key="5">
    <source>
        <dbReference type="ARBA" id="ARBA00014046"/>
    </source>
</evidence>
<dbReference type="Gene3D" id="1.10.579.10">
    <property type="entry name" value="DNA Cyclobutane Dipyrimidine Photolyase, subunit A, domain 3"/>
    <property type="match status" value="1"/>
</dbReference>
<dbReference type="EC" id="4.1.99.3" evidence="4"/>
<evidence type="ECO:0000256" key="4">
    <source>
        <dbReference type="ARBA" id="ARBA00013149"/>
    </source>
</evidence>
<keyword evidence="16" id="KW-1185">Reference proteome</keyword>
<keyword evidence="9" id="KW-0238">DNA-binding</keyword>
<gene>
    <name evidence="15" type="ORF">HNQ61_002608</name>
</gene>
<comment type="caution">
    <text evidence="15">The sequence shown here is derived from an EMBL/GenBank/DDBJ whole genome shotgun (WGS) entry which is preliminary data.</text>
</comment>
<evidence type="ECO:0000256" key="13">
    <source>
        <dbReference type="ARBA" id="ARBA00033999"/>
    </source>
</evidence>
<comment type="cofactor">
    <cofactor evidence="1">
        <name>(6R)-5,10-methylene-5,6,7,8-tetrahydrofolate</name>
        <dbReference type="ChEBI" id="CHEBI:15636"/>
    </cofactor>
</comment>
<evidence type="ECO:0000313" key="15">
    <source>
        <dbReference type="EMBL" id="MBB6070986.1"/>
    </source>
</evidence>
<dbReference type="InterPro" id="IPR036155">
    <property type="entry name" value="Crypto/Photolyase_N_sf"/>
</dbReference>
<evidence type="ECO:0000256" key="3">
    <source>
        <dbReference type="ARBA" id="ARBA00006409"/>
    </source>
</evidence>
<comment type="catalytic activity">
    <reaction evidence="13">
        <text>cyclobutadipyrimidine (in DNA) = 2 pyrimidine residues (in DNA).</text>
        <dbReference type="EC" id="4.1.99.3"/>
    </reaction>
</comment>
<dbReference type="GO" id="GO:0003904">
    <property type="term" value="F:deoxyribodipyrimidine photo-lyase activity"/>
    <property type="evidence" value="ECO:0007669"/>
    <property type="project" value="UniProtKB-EC"/>
</dbReference>
<evidence type="ECO:0000259" key="14">
    <source>
        <dbReference type="PROSITE" id="PS51645"/>
    </source>
</evidence>
<feature type="domain" description="Photolyase/cryptochrome alpha/beta" evidence="14">
    <location>
        <begin position="27"/>
        <end position="159"/>
    </location>
</feature>
<evidence type="ECO:0000256" key="10">
    <source>
        <dbReference type="ARBA" id="ARBA00023204"/>
    </source>
</evidence>
<keyword evidence="7" id="KW-0227">DNA damage</keyword>
<dbReference type="InterPro" id="IPR014729">
    <property type="entry name" value="Rossmann-like_a/b/a_fold"/>
</dbReference>
<reference evidence="15 16" key="1">
    <citation type="submission" date="2020-08" db="EMBL/GenBank/DDBJ databases">
        <title>Genomic Encyclopedia of Type Strains, Phase IV (KMG-IV): sequencing the most valuable type-strain genomes for metagenomic binning, comparative biology and taxonomic classification.</title>
        <authorList>
            <person name="Goeker M."/>
        </authorList>
    </citation>
    <scope>NUCLEOTIDE SEQUENCE [LARGE SCALE GENOMIC DNA]</scope>
    <source>
        <strain evidence="15 16">DSM 29007</strain>
    </source>
</reference>
<dbReference type="Proteomes" id="UP000582837">
    <property type="component" value="Unassembled WGS sequence"/>
</dbReference>
<dbReference type="FunFam" id="1.10.579.10:FF:000002">
    <property type="entry name" value="Deoxyribodipyrimidine photolyase"/>
    <property type="match status" value="1"/>
</dbReference>
<dbReference type="PANTHER" id="PTHR10211:SF0">
    <property type="entry name" value="DEOXYRIBODIPYRIMIDINE PHOTO-LYASE"/>
    <property type="match status" value="1"/>
</dbReference>
<dbReference type="SUPFAM" id="SSF48173">
    <property type="entry name" value="Cryptochrome/photolyase FAD-binding domain"/>
    <property type="match status" value="1"/>
</dbReference>
<dbReference type="GO" id="GO:0000719">
    <property type="term" value="P:photoreactive repair"/>
    <property type="evidence" value="ECO:0007669"/>
    <property type="project" value="TreeGrafter"/>
</dbReference>
<dbReference type="RefSeq" id="WP_205761341.1">
    <property type="nucleotide sequence ID" value="NZ_JABDTL010000001.1"/>
</dbReference>
<protein>
    <recommendedName>
        <fullName evidence="5">Deoxyribodipyrimidine photo-lyase</fullName>
        <ecNumber evidence="4">4.1.99.3</ecNumber>
    </recommendedName>
    <alternativeName>
        <fullName evidence="12">DNA photolyase</fullName>
    </alternativeName>
</protein>
<evidence type="ECO:0000256" key="1">
    <source>
        <dbReference type="ARBA" id="ARBA00001932"/>
    </source>
</evidence>
<dbReference type="Gene3D" id="3.40.50.620">
    <property type="entry name" value="HUPs"/>
    <property type="match status" value="1"/>
</dbReference>
<dbReference type="InterPro" id="IPR052219">
    <property type="entry name" value="Photolyase_Class-2"/>
</dbReference>
<dbReference type="InterPro" id="IPR036134">
    <property type="entry name" value="Crypto/Photolyase_FAD-like_sf"/>
</dbReference>
<proteinExistence type="inferred from homology"/>
<evidence type="ECO:0000256" key="2">
    <source>
        <dbReference type="ARBA" id="ARBA00001974"/>
    </source>
</evidence>
<evidence type="ECO:0000256" key="12">
    <source>
        <dbReference type="ARBA" id="ARBA00031671"/>
    </source>
</evidence>
<evidence type="ECO:0000256" key="9">
    <source>
        <dbReference type="ARBA" id="ARBA00023125"/>
    </source>
</evidence>
<keyword evidence="11 15" id="KW-0456">Lyase</keyword>
<dbReference type="InterPro" id="IPR006050">
    <property type="entry name" value="DNA_photolyase_N"/>
</dbReference>
<comment type="similarity">
    <text evidence="3">Belongs to the DNA photolyase class-2 family.</text>
</comment>
<accession>A0A841GZ27</accession>
<evidence type="ECO:0000313" key="16">
    <source>
        <dbReference type="Proteomes" id="UP000582837"/>
    </source>
</evidence>
<dbReference type="GO" id="GO:0003677">
    <property type="term" value="F:DNA binding"/>
    <property type="evidence" value="ECO:0007669"/>
    <property type="project" value="UniProtKB-KW"/>
</dbReference>